<evidence type="ECO:0000313" key="2">
    <source>
        <dbReference type="EMBL" id="THU86464.1"/>
    </source>
</evidence>
<accession>A0A4S8LC92</accession>
<dbReference type="Proteomes" id="UP000297245">
    <property type="component" value="Unassembled WGS sequence"/>
</dbReference>
<feature type="compositionally biased region" description="Low complexity" evidence="1">
    <location>
        <begin position="199"/>
        <end position="226"/>
    </location>
</feature>
<organism evidence="2 3">
    <name type="scientific">Dendrothele bispora (strain CBS 962.96)</name>
    <dbReference type="NCBI Taxonomy" id="1314807"/>
    <lineage>
        <taxon>Eukaryota</taxon>
        <taxon>Fungi</taxon>
        <taxon>Dikarya</taxon>
        <taxon>Basidiomycota</taxon>
        <taxon>Agaricomycotina</taxon>
        <taxon>Agaricomycetes</taxon>
        <taxon>Agaricomycetidae</taxon>
        <taxon>Agaricales</taxon>
        <taxon>Agaricales incertae sedis</taxon>
        <taxon>Dendrothele</taxon>
    </lineage>
</organism>
<dbReference type="PANTHER" id="PTHR46579">
    <property type="entry name" value="F5/8 TYPE C DOMAIN-CONTAINING PROTEIN-RELATED"/>
    <property type="match status" value="1"/>
</dbReference>
<dbReference type="PANTHER" id="PTHR46579:SF1">
    <property type="entry name" value="F5_8 TYPE C DOMAIN-CONTAINING PROTEIN"/>
    <property type="match status" value="1"/>
</dbReference>
<name>A0A4S8LC92_DENBC</name>
<proteinExistence type="predicted"/>
<dbReference type="OrthoDB" id="3269001at2759"/>
<protein>
    <submittedName>
        <fullName evidence="2">Uncharacterized protein</fullName>
    </submittedName>
</protein>
<dbReference type="EMBL" id="ML179496">
    <property type="protein sequence ID" value="THU86464.1"/>
    <property type="molecule type" value="Genomic_DNA"/>
</dbReference>
<gene>
    <name evidence="2" type="ORF">K435DRAFT_683564</name>
</gene>
<feature type="region of interest" description="Disordered" evidence="1">
    <location>
        <begin position="197"/>
        <end position="226"/>
    </location>
</feature>
<sequence length="665" mass="76678">MTPGPISPDVVGLSHILQPAVDVLNSFYYPGKKFPTYRHPEERRIRIGILPLIADLQAMRKKSGFLAHNANKFCSWCNCLHSNLDTLETCPPRIPEQVKSDARAWKNAKTKTKRQKLATENGVRWTPLHDLPYWDPVHQVVLGMMHNWLEGILQEHLREIWNFGKDIPLEYEDESSEDEKDNTEEDLLEIDSELEELAQESQESSQNSEDSSSVNTESSTPTQSIRRSVSIISGSSIYLDAEDNMNIDEDHAYYPEIEYHSEFSFDAKELEIIRKCIHEVTLPTHIHRPPSNLGEKSHGRLKADEYLVLFSFIFPLIIPTFWHPSDSDYTKALLHNFYDLVVCTNIIAMFSTSNAKADQYMTHYISYRKGLKDLFPTYKVKPNHHYALHNGELLKYWGPLSALSEFPGERMNGIMQNIQTNRRIYDLDFTILRQTCRRGRLESIGHHWKMDNSATNQLMTLLMPEKKDPSQIPSTQPLTSYEEAVLIAKSPRLSNFNYELLFTFLQAKGQPWRRYNAFPHPENSLILSPFANHPMQITYEGHVYSCYRSHQGNSAIQFYSSTKDRVHTGVIDSIWTLPLDGFERTFFLMHLYNGLSRNDEVKSPYHNWPQVNAELVAADLSDPTLLIIEPNQIITHLATYKLPAGTYGIDQETLAICWSLNRGRK</sequence>
<dbReference type="AlphaFoldDB" id="A0A4S8LC92"/>
<reference evidence="2 3" key="1">
    <citation type="journal article" date="2019" name="Nat. Ecol. Evol.">
        <title>Megaphylogeny resolves global patterns of mushroom evolution.</title>
        <authorList>
            <person name="Varga T."/>
            <person name="Krizsan K."/>
            <person name="Foldi C."/>
            <person name="Dima B."/>
            <person name="Sanchez-Garcia M."/>
            <person name="Sanchez-Ramirez S."/>
            <person name="Szollosi G.J."/>
            <person name="Szarkandi J.G."/>
            <person name="Papp V."/>
            <person name="Albert L."/>
            <person name="Andreopoulos W."/>
            <person name="Angelini C."/>
            <person name="Antonin V."/>
            <person name="Barry K.W."/>
            <person name="Bougher N.L."/>
            <person name="Buchanan P."/>
            <person name="Buyck B."/>
            <person name="Bense V."/>
            <person name="Catcheside P."/>
            <person name="Chovatia M."/>
            <person name="Cooper J."/>
            <person name="Damon W."/>
            <person name="Desjardin D."/>
            <person name="Finy P."/>
            <person name="Geml J."/>
            <person name="Haridas S."/>
            <person name="Hughes K."/>
            <person name="Justo A."/>
            <person name="Karasinski D."/>
            <person name="Kautmanova I."/>
            <person name="Kiss B."/>
            <person name="Kocsube S."/>
            <person name="Kotiranta H."/>
            <person name="LaButti K.M."/>
            <person name="Lechner B.E."/>
            <person name="Liimatainen K."/>
            <person name="Lipzen A."/>
            <person name="Lukacs Z."/>
            <person name="Mihaltcheva S."/>
            <person name="Morgado L.N."/>
            <person name="Niskanen T."/>
            <person name="Noordeloos M.E."/>
            <person name="Ohm R.A."/>
            <person name="Ortiz-Santana B."/>
            <person name="Ovrebo C."/>
            <person name="Racz N."/>
            <person name="Riley R."/>
            <person name="Savchenko A."/>
            <person name="Shiryaev A."/>
            <person name="Soop K."/>
            <person name="Spirin V."/>
            <person name="Szebenyi C."/>
            <person name="Tomsovsky M."/>
            <person name="Tulloss R.E."/>
            <person name="Uehling J."/>
            <person name="Grigoriev I.V."/>
            <person name="Vagvolgyi C."/>
            <person name="Papp T."/>
            <person name="Martin F.M."/>
            <person name="Miettinen O."/>
            <person name="Hibbett D.S."/>
            <person name="Nagy L.G."/>
        </authorList>
    </citation>
    <scope>NUCLEOTIDE SEQUENCE [LARGE SCALE GENOMIC DNA]</scope>
    <source>
        <strain evidence="2 3">CBS 962.96</strain>
    </source>
</reference>
<keyword evidence="3" id="KW-1185">Reference proteome</keyword>
<evidence type="ECO:0000256" key="1">
    <source>
        <dbReference type="SAM" id="MobiDB-lite"/>
    </source>
</evidence>
<evidence type="ECO:0000313" key="3">
    <source>
        <dbReference type="Proteomes" id="UP000297245"/>
    </source>
</evidence>